<protein>
    <submittedName>
        <fullName evidence="5">Peptidase S9 prolyl oligopeptidase active site domain protein</fullName>
    </submittedName>
</protein>
<dbReference type="InterPro" id="IPR029058">
    <property type="entry name" value="AB_hydrolase_fold"/>
</dbReference>
<dbReference type="InterPro" id="IPR001375">
    <property type="entry name" value="Peptidase_S9_cat"/>
</dbReference>
<evidence type="ECO:0000256" key="2">
    <source>
        <dbReference type="ARBA" id="ARBA00022825"/>
    </source>
</evidence>
<feature type="region of interest" description="Disordered" evidence="3">
    <location>
        <begin position="1"/>
        <end position="35"/>
    </location>
</feature>
<dbReference type="Pfam" id="PF07676">
    <property type="entry name" value="PD40"/>
    <property type="match status" value="2"/>
</dbReference>
<organism evidence="5 6">
    <name type="scientific">Sphaerobacter thermophilus (strain ATCC 49802 / DSM 20745 / KCCM 41009 / NCIMB 13125 / S 6022)</name>
    <dbReference type="NCBI Taxonomy" id="479434"/>
    <lineage>
        <taxon>Bacteria</taxon>
        <taxon>Pseudomonadati</taxon>
        <taxon>Thermomicrobiota</taxon>
        <taxon>Thermomicrobia</taxon>
        <taxon>Sphaerobacterales</taxon>
        <taxon>Sphaerobacterineae</taxon>
        <taxon>Sphaerobacteraceae</taxon>
        <taxon>Sphaerobacter</taxon>
    </lineage>
</organism>
<dbReference type="SUPFAM" id="SSF82171">
    <property type="entry name" value="DPP6 N-terminal domain-like"/>
    <property type="match status" value="1"/>
</dbReference>
<gene>
    <name evidence="5" type="ordered locus">Sthe_2780</name>
</gene>
<feature type="compositionally biased region" description="Polar residues" evidence="3">
    <location>
        <begin position="7"/>
        <end position="19"/>
    </location>
</feature>
<evidence type="ECO:0000313" key="6">
    <source>
        <dbReference type="Proteomes" id="UP000002027"/>
    </source>
</evidence>
<dbReference type="PANTHER" id="PTHR42776:SF27">
    <property type="entry name" value="DIPEPTIDYL PEPTIDASE FAMILY MEMBER 6"/>
    <property type="match status" value="1"/>
</dbReference>
<keyword evidence="2" id="KW-0645">Protease</keyword>
<dbReference type="EMBL" id="CP001824">
    <property type="protein sequence ID" value="ACZ40194.1"/>
    <property type="molecule type" value="Genomic_DNA"/>
</dbReference>
<keyword evidence="2" id="KW-0720">Serine protease</keyword>
<dbReference type="GO" id="GO:0006508">
    <property type="term" value="P:proteolysis"/>
    <property type="evidence" value="ECO:0007669"/>
    <property type="project" value="InterPro"/>
</dbReference>
<dbReference type="PANTHER" id="PTHR42776">
    <property type="entry name" value="SERINE PEPTIDASE S9 FAMILY MEMBER"/>
    <property type="match status" value="1"/>
</dbReference>
<dbReference type="InParanoid" id="D1C8Q1"/>
<dbReference type="eggNOG" id="COG1506">
    <property type="taxonomic scope" value="Bacteria"/>
</dbReference>
<dbReference type="InterPro" id="IPR011659">
    <property type="entry name" value="WD40"/>
</dbReference>
<proteinExistence type="predicted"/>
<dbReference type="MEROPS" id="S09.071"/>
<dbReference type="OrthoDB" id="108903at2"/>
<name>D1C8Q1_SPHTD</name>
<dbReference type="Gene3D" id="3.40.50.1820">
    <property type="entry name" value="alpha/beta hydrolase"/>
    <property type="match status" value="1"/>
</dbReference>
<dbReference type="Pfam" id="PF00326">
    <property type="entry name" value="Peptidase_S9"/>
    <property type="match status" value="1"/>
</dbReference>
<evidence type="ECO:0000256" key="3">
    <source>
        <dbReference type="SAM" id="MobiDB-lite"/>
    </source>
</evidence>
<dbReference type="InterPro" id="IPR011042">
    <property type="entry name" value="6-blade_b-propeller_TolB-like"/>
</dbReference>
<dbReference type="eggNOG" id="COG0823">
    <property type="taxonomic scope" value="Bacteria"/>
</dbReference>
<dbReference type="Proteomes" id="UP000002027">
    <property type="component" value="Chromosome 2"/>
</dbReference>
<dbReference type="RefSeq" id="WP_012873231.1">
    <property type="nucleotide sequence ID" value="NC_013524.1"/>
</dbReference>
<dbReference type="KEGG" id="sti:Sthe_2780"/>
<dbReference type="GO" id="GO:0004252">
    <property type="term" value="F:serine-type endopeptidase activity"/>
    <property type="evidence" value="ECO:0007669"/>
    <property type="project" value="TreeGrafter"/>
</dbReference>
<sequence length="647" mass="72735">MADDEQASSVPQPLTTEQLVTHRRPSDPQISPDGERIAFTLRPVSKEKEHPESAIWVVSFAGGEPRQFTAGQWDDEEPRWSPDGRRLAFLSDRAERGKKSVYIMPADGGEARRVFDQQGDMEQLSWSPDGRFLAVLFTDPETEEEKKRKEERDDARVWDTDYKYQRLWVIDVEAGTAKAVSPEGRQVWTYAWSPDGERLALNLTPTPRIDDIFLENEVVIVPRAGGDPTPVFRQIGMAEHLTWSQDGKYLAYRARAGRVVHGDYVYRIPVEGGEPVCLTPGYDGTSEALWPLGRDALLMVADEGVNMTLYRLSWEGERERLLAGEPLGTFAPVATADASGQRIAVVWEDARHAPDVWVLSRDDISPALQRRTHFNPELEAAALGELEIVRWESDPGVEVEGLLFKPVGYQEGQRYPLVVQIHGGPTWLWTNQFAATWHEWAHALAGRGYAVLMPNPRGSTGRGPEYSNALFGDVGGCEYRDIMAGVDYLIERGIADPERLGVGGWSWGGYMTAWIVSQTTRFKAAVMGAGLPNMISDNGLGDIPSANLSYFETSPYHDPEPYFERSAIRYIRNATTPTLILHGEEDRRVAMAQGQEMYVALRTLGVETQFVTYPREGHSIQERKHQVDLIDRVIGWFDRHLRPEQTG</sequence>
<reference evidence="5 6" key="2">
    <citation type="journal article" date="2010" name="Stand. Genomic Sci.">
        <title>Complete genome sequence of Desulfohalobium retbaense type strain (HR(100)).</title>
        <authorList>
            <person name="Spring S."/>
            <person name="Nolan M."/>
            <person name="Lapidus A."/>
            <person name="Glavina Del Rio T."/>
            <person name="Copeland A."/>
            <person name="Tice H."/>
            <person name="Cheng J.F."/>
            <person name="Lucas S."/>
            <person name="Land M."/>
            <person name="Chen F."/>
            <person name="Bruce D."/>
            <person name="Goodwin L."/>
            <person name="Pitluck S."/>
            <person name="Ivanova N."/>
            <person name="Mavromatis K."/>
            <person name="Mikhailova N."/>
            <person name="Pati A."/>
            <person name="Chen A."/>
            <person name="Palaniappan K."/>
            <person name="Hauser L."/>
            <person name="Chang Y.J."/>
            <person name="Jeffries C.D."/>
            <person name="Munk C."/>
            <person name="Kiss H."/>
            <person name="Chain P."/>
            <person name="Han C."/>
            <person name="Brettin T."/>
            <person name="Detter J.C."/>
            <person name="Schuler E."/>
            <person name="Goker M."/>
            <person name="Rohde M."/>
            <person name="Bristow J."/>
            <person name="Eisen J.A."/>
            <person name="Markowitz V."/>
            <person name="Hugenholtz P."/>
            <person name="Kyrpides N.C."/>
            <person name="Klenk H.P."/>
        </authorList>
    </citation>
    <scope>NUCLEOTIDE SEQUENCE [LARGE SCALE GENOMIC DNA]</scope>
    <source>
        <strain evidence="6">ATCC 49802 / DSM 20745 / S 6022</strain>
    </source>
</reference>
<reference evidence="6" key="1">
    <citation type="submission" date="2009-11" db="EMBL/GenBank/DDBJ databases">
        <title>The complete chromosome 2 of Sphaerobacter thermophilus DSM 20745.</title>
        <authorList>
            <person name="Lucas S."/>
            <person name="Copeland A."/>
            <person name="Lapidus A."/>
            <person name="Glavina del Rio T."/>
            <person name="Dalin E."/>
            <person name="Tice H."/>
            <person name="Bruce D."/>
            <person name="Goodwin L."/>
            <person name="Pitluck S."/>
            <person name="Kyrpides N."/>
            <person name="Mavromatis K."/>
            <person name="Ivanova N."/>
            <person name="Mikhailova N."/>
            <person name="LaButti K.M."/>
            <person name="Clum A."/>
            <person name="Sun H.I."/>
            <person name="Brettin T."/>
            <person name="Detter J.C."/>
            <person name="Han C."/>
            <person name="Larimer F."/>
            <person name="Land M."/>
            <person name="Hauser L."/>
            <person name="Markowitz V."/>
            <person name="Cheng J.F."/>
            <person name="Hugenholtz P."/>
            <person name="Woyke T."/>
            <person name="Wu D."/>
            <person name="Steenblock K."/>
            <person name="Schneider S."/>
            <person name="Pukall R."/>
            <person name="Goeker M."/>
            <person name="Klenk H.P."/>
            <person name="Eisen J.A."/>
        </authorList>
    </citation>
    <scope>NUCLEOTIDE SEQUENCE [LARGE SCALE GENOMIC DNA]</scope>
    <source>
        <strain evidence="6">ATCC 49802 / DSM 20745 / S 6022</strain>
    </source>
</reference>
<dbReference type="HOGENOM" id="CLU_008615_2_1_0"/>
<dbReference type="STRING" id="479434.Sthe_2780"/>
<accession>D1C8Q1</accession>
<evidence type="ECO:0000259" key="4">
    <source>
        <dbReference type="Pfam" id="PF00326"/>
    </source>
</evidence>
<dbReference type="SUPFAM" id="SSF53474">
    <property type="entry name" value="alpha/beta-Hydrolases"/>
    <property type="match status" value="1"/>
</dbReference>
<dbReference type="Gene3D" id="2.120.10.30">
    <property type="entry name" value="TolB, C-terminal domain"/>
    <property type="match status" value="2"/>
</dbReference>
<dbReference type="AlphaFoldDB" id="D1C8Q1"/>
<feature type="domain" description="Peptidase S9 prolyl oligopeptidase catalytic" evidence="4">
    <location>
        <begin position="443"/>
        <end position="642"/>
    </location>
</feature>
<evidence type="ECO:0000256" key="1">
    <source>
        <dbReference type="ARBA" id="ARBA00022801"/>
    </source>
</evidence>
<keyword evidence="1" id="KW-0378">Hydrolase</keyword>
<evidence type="ECO:0000313" key="5">
    <source>
        <dbReference type="EMBL" id="ACZ40194.1"/>
    </source>
</evidence>
<keyword evidence="6" id="KW-1185">Reference proteome</keyword>